<dbReference type="PANTHER" id="PTHR43065">
    <property type="entry name" value="SENSOR HISTIDINE KINASE"/>
    <property type="match status" value="1"/>
</dbReference>
<evidence type="ECO:0000256" key="3">
    <source>
        <dbReference type="ARBA" id="ARBA00022553"/>
    </source>
</evidence>
<dbReference type="SMART" id="SM00091">
    <property type="entry name" value="PAS"/>
    <property type="match status" value="3"/>
</dbReference>
<dbReference type="Pfam" id="PF00989">
    <property type="entry name" value="PAS"/>
    <property type="match status" value="1"/>
</dbReference>
<dbReference type="Proteomes" id="UP001529180">
    <property type="component" value="Unassembled WGS sequence"/>
</dbReference>
<sequence length="987" mass="109465">MKKPVLLAKILGPLVLVALVIGFGALQVLYKEFVDDQRLSILRLAATNAELIDSVAQYNFKNDPSHNKETAFEATLSQVHAAFNNISTLEAAGELLIVRREGDYINILVHQETKMKSEEHPERIAVTHPYAQPMLAGLAGRSDTNWVKDIHGHEVLMAFAPSPNLGVAVLVEIPKNSLLAPFVSTSIALIVIGATAIGIATAFTYSQTAFVINNAINSRQNLKQALEEVSKARSMLEHALNSTSEGFALFDREDRLVICNDVYRQIYKSHADAIVPGATLEEILRVGLSRQAFPDAIGVEEIWLADRMEAHRQDRSKLEQQVGDRWLLISEQRTKDGGTVGVRTDITELKRKERELRDSEKKFRDFTVTASDWVWETDTQHRIAYTNMQKIEEVNLDLSTLIGRRRDEFTAEDIDTAKWRKHYQTLDDHEPFKNFQYQVAMEDNAIRTLAVSGVPIFDDYGTFLGYRGTGRDITDFIENRERFRVAFESVTVGIIFADENGMIEGFNPEAEKIFGYQADEISGQNVSILMPDPDHTNHDRYIKNYLGGRDPQIIGIGREVKGKRKDGNIFPMNLGIAEMNVQGRRHFIASITDLTVEHALEHQLRRSQKMEAIGQLTGGVAHDFNNLLGIIIGNLDLARRQIDDISPVTKFIGKAMTAADRGAILTRRLLNFSRQAPEENAAIIVNDVLCDLQELIGKSITSSIAVHLELAEDILPVHLNQGDFEDAMINLAVNARDAMPDGGQLTIATKLITVIDGLQNVVQRVPPGTYVELAISDNGIGMSSDIGDQIFQPFFTTKERGKGTGLGLAMVYGFVKRAGGYISVYSEIGIGTTFRIYLPVAKDENETLLEQIANIEAEPSHGTETVLIVDDEPELAEIAAEVLAEYGYSTLLANSGKQALELLENHPETTILFTDVIMPGGMNGMELGDKAREMRPDLAVLTCSGFTADVLQKRAADKPVYPLISKPYNNKELAIAIRNTLDQAVLS</sequence>
<keyword evidence="11" id="KW-0812">Transmembrane</keyword>
<feature type="coiled-coil region" evidence="10">
    <location>
        <begin position="212"/>
        <end position="242"/>
    </location>
</feature>
<feature type="domain" description="PAC" evidence="15">
    <location>
        <begin position="433"/>
        <end position="485"/>
    </location>
</feature>
<dbReference type="InterPro" id="IPR013767">
    <property type="entry name" value="PAS_fold"/>
</dbReference>
<dbReference type="InterPro" id="IPR003594">
    <property type="entry name" value="HATPase_dom"/>
</dbReference>
<evidence type="ECO:0000256" key="11">
    <source>
        <dbReference type="SAM" id="Phobius"/>
    </source>
</evidence>
<dbReference type="SUPFAM" id="SSF47384">
    <property type="entry name" value="Homodimeric domain of signal transducing histidine kinase"/>
    <property type="match status" value="1"/>
</dbReference>
<dbReference type="InterPro" id="IPR036097">
    <property type="entry name" value="HisK_dim/P_sf"/>
</dbReference>
<evidence type="ECO:0000256" key="9">
    <source>
        <dbReference type="PROSITE-ProRule" id="PRU00169"/>
    </source>
</evidence>
<gene>
    <name evidence="16" type="ORF">P7680_10230</name>
</gene>
<dbReference type="InterPro" id="IPR036890">
    <property type="entry name" value="HATPase_C_sf"/>
</dbReference>
<dbReference type="RefSeq" id="WP_114102656.1">
    <property type="nucleotide sequence ID" value="NZ_JARSBO010000004.1"/>
</dbReference>
<dbReference type="PROSITE" id="PS50110">
    <property type="entry name" value="RESPONSE_REGULATORY"/>
    <property type="match status" value="1"/>
</dbReference>
<evidence type="ECO:0000259" key="14">
    <source>
        <dbReference type="PROSITE" id="PS50112"/>
    </source>
</evidence>
<keyword evidence="7" id="KW-0067">ATP-binding</keyword>
<comment type="catalytic activity">
    <reaction evidence="1">
        <text>ATP + protein L-histidine = ADP + protein N-phospho-L-histidine.</text>
        <dbReference type="EC" id="2.7.13.3"/>
    </reaction>
</comment>
<dbReference type="InterPro" id="IPR011006">
    <property type="entry name" value="CheY-like_superfamily"/>
</dbReference>
<feature type="domain" description="Histidine kinase" evidence="12">
    <location>
        <begin position="619"/>
        <end position="842"/>
    </location>
</feature>
<evidence type="ECO:0000259" key="13">
    <source>
        <dbReference type="PROSITE" id="PS50110"/>
    </source>
</evidence>
<keyword evidence="11" id="KW-1133">Transmembrane helix</keyword>
<dbReference type="SMART" id="SM00388">
    <property type="entry name" value="HisKA"/>
    <property type="match status" value="1"/>
</dbReference>
<dbReference type="NCBIfam" id="TIGR00229">
    <property type="entry name" value="sensory_box"/>
    <property type="match status" value="2"/>
</dbReference>
<evidence type="ECO:0000313" key="16">
    <source>
        <dbReference type="EMBL" id="MDG4719375.1"/>
    </source>
</evidence>
<dbReference type="Gene3D" id="3.40.50.2300">
    <property type="match status" value="1"/>
</dbReference>
<dbReference type="InterPro" id="IPR003661">
    <property type="entry name" value="HisK_dim/P_dom"/>
</dbReference>
<keyword evidence="17" id="KW-1185">Reference proteome</keyword>
<dbReference type="Gene3D" id="3.30.450.20">
    <property type="entry name" value="PAS domain"/>
    <property type="match status" value="3"/>
</dbReference>
<dbReference type="InterPro" id="IPR000700">
    <property type="entry name" value="PAS-assoc_C"/>
</dbReference>
<dbReference type="PROSITE" id="PS50113">
    <property type="entry name" value="PAC"/>
    <property type="match status" value="1"/>
</dbReference>
<dbReference type="InterPro" id="IPR001789">
    <property type="entry name" value="Sig_transdc_resp-reg_receiver"/>
</dbReference>
<dbReference type="PROSITE" id="PS50112">
    <property type="entry name" value="PAS"/>
    <property type="match status" value="1"/>
</dbReference>
<dbReference type="InterPro" id="IPR000014">
    <property type="entry name" value="PAS"/>
</dbReference>
<dbReference type="Pfam" id="PF12860">
    <property type="entry name" value="PAS_7"/>
    <property type="match status" value="1"/>
</dbReference>
<dbReference type="InterPro" id="IPR035965">
    <property type="entry name" value="PAS-like_dom_sf"/>
</dbReference>
<keyword evidence="11" id="KW-0472">Membrane</keyword>
<dbReference type="SMART" id="SM00387">
    <property type="entry name" value="HATPase_c"/>
    <property type="match status" value="1"/>
</dbReference>
<reference evidence="16 17" key="1">
    <citation type="submission" date="2023-03" db="EMBL/GenBank/DDBJ databases">
        <title>Strain FZY0004 represents a novel species in the genus Thalassospira isolated from seawater.</title>
        <authorList>
            <person name="Fu Z.-Y."/>
        </authorList>
    </citation>
    <scope>NUCLEOTIDE SEQUENCE [LARGE SCALE GENOMIC DNA]</scope>
    <source>
        <strain evidence="16 17">FZY0004</strain>
    </source>
</reference>
<evidence type="ECO:0000256" key="1">
    <source>
        <dbReference type="ARBA" id="ARBA00000085"/>
    </source>
</evidence>
<dbReference type="Pfam" id="PF13426">
    <property type="entry name" value="PAS_9"/>
    <property type="match status" value="1"/>
</dbReference>
<dbReference type="SUPFAM" id="SSF52172">
    <property type="entry name" value="CheY-like"/>
    <property type="match status" value="1"/>
</dbReference>
<keyword evidence="8" id="KW-0902">Two-component regulatory system</keyword>
<dbReference type="InterPro" id="IPR001610">
    <property type="entry name" value="PAC"/>
</dbReference>
<dbReference type="CDD" id="cd00130">
    <property type="entry name" value="PAS"/>
    <property type="match status" value="1"/>
</dbReference>
<dbReference type="Gene3D" id="3.30.565.10">
    <property type="entry name" value="Histidine kinase-like ATPase, C-terminal domain"/>
    <property type="match status" value="1"/>
</dbReference>
<dbReference type="Gene3D" id="1.10.287.130">
    <property type="match status" value="1"/>
</dbReference>
<dbReference type="SUPFAM" id="SSF55785">
    <property type="entry name" value="PYP-like sensor domain (PAS domain)"/>
    <property type="match status" value="3"/>
</dbReference>
<evidence type="ECO:0000259" key="12">
    <source>
        <dbReference type="PROSITE" id="PS50109"/>
    </source>
</evidence>
<dbReference type="CDD" id="cd00082">
    <property type="entry name" value="HisKA"/>
    <property type="match status" value="1"/>
</dbReference>
<keyword evidence="4" id="KW-0808">Transferase</keyword>
<dbReference type="PROSITE" id="PS50109">
    <property type="entry name" value="HIS_KIN"/>
    <property type="match status" value="1"/>
</dbReference>
<keyword evidence="10" id="KW-0175">Coiled coil</keyword>
<evidence type="ECO:0000313" key="17">
    <source>
        <dbReference type="Proteomes" id="UP001529180"/>
    </source>
</evidence>
<feature type="transmembrane region" description="Helical" evidence="11">
    <location>
        <begin position="178"/>
        <end position="205"/>
    </location>
</feature>
<keyword evidence="5" id="KW-0547">Nucleotide-binding</keyword>
<evidence type="ECO:0000256" key="5">
    <source>
        <dbReference type="ARBA" id="ARBA00022741"/>
    </source>
</evidence>
<evidence type="ECO:0000256" key="8">
    <source>
        <dbReference type="ARBA" id="ARBA00023012"/>
    </source>
</evidence>
<dbReference type="SMART" id="SM00086">
    <property type="entry name" value="PAC"/>
    <property type="match status" value="2"/>
</dbReference>
<feature type="transmembrane region" description="Helical" evidence="11">
    <location>
        <begin position="6"/>
        <end position="30"/>
    </location>
</feature>
<dbReference type="InterPro" id="IPR005467">
    <property type="entry name" value="His_kinase_dom"/>
</dbReference>
<name>A0ABT6GBC8_9PROT</name>
<dbReference type="Pfam" id="PF02518">
    <property type="entry name" value="HATPase_c"/>
    <property type="match status" value="1"/>
</dbReference>
<feature type="domain" description="Response regulatory" evidence="13">
    <location>
        <begin position="865"/>
        <end position="981"/>
    </location>
</feature>
<feature type="domain" description="PAS" evidence="14">
    <location>
        <begin position="479"/>
        <end position="532"/>
    </location>
</feature>
<organism evidence="16 17">
    <name type="scientific">Thalassospira aquimaris</name>
    <dbReference type="NCBI Taxonomy" id="3037796"/>
    <lineage>
        <taxon>Bacteria</taxon>
        <taxon>Pseudomonadati</taxon>
        <taxon>Pseudomonadota</taxon>
        <taxon>Alphaproteobacteria</taxon>
        <taxon>Rhodospirillales</taxon>
        <taxon>Thalassospiraceae</taxon>
        <taxon>Thalassospira</taxon>
    </lineage>
</organism>
<proteinExistence type="predicted"/>
<evidence type="ECO:0000256" key="4">
    <source>
        <dbReference type="ARBA" id="ARBA00022679"/>
    </source>
</evidence>
<protein>
    <recommendedName>
        <fullName evidence="2">histidine kinase</fullName>
        <ecNumber evidence="2">2.7.13.3</ecNumber>
    </recommendedName>
</protein>
<dbReference type="PANTHER" id="PTHR43065:SF49">
    <property type="entry name" value="HISTIDINE KINASE"/>
    <property type="match status" value="1"/>
</dbReference>
<keyword evidence="6" id="KW-0418">Kinase</keyword>
<dbReference type="PRINTS" id="PR00344">
    <property type="entry name" value="BCTRLSENSOR"/>
</dbReference>
<evidence type="ECO:0000259" key="15">
    <source>
        <dbReference type="PROSITE" id="PS50113"/>
    </source>
</evidence>
<dbReference type="InterPro" id="IPR004358">
    <property type="entry name" value="Sig_transdc_His_kin-like_C"/>
</dbReference>
<comment type="caution">
    <text evidence="16">The sequence shown here is derived from an EMBL/GenBank/DDBJ whole genome shotgun (WGS) entry which is preliminary data.</text>
</comment>
<evidence type="ECO:0000256" key="6">
    <source>
        <dbReference type="ARBA" id="ARBA00022777"/>
    </source>
</evidence>
<dbReference type="EMBL" id="JARSBO010000004">
    <property type="protein sequence ID" value="MDG4719375.1"/>
    <property type="molecule type" value="Genomic_DNA"/>
</dbReference>
<keyword evidence="3 9" id="KW-0597">Phosphoprotein</keyword>
<dbReference type="Pfam" id="PF00072">
    <property type="entry name" value="Response_reg"/>
    <property type="match status" value="1"/>
</dbReference>
<evidence type="ECO:0000256" key="7">
    <source>
        <dbReference type="ARBA" id="ARBA00022840"/>
    </source>
</evidence>
<feature type="modified residue" description="4-aspartylphosphate" evidence="9">
    <location>
        <position position="915"/>
    </location>
</feature>
<dbReference type="SMART" id="SM00448">
    <property type="entry name" value="REC"/>
    <property type="match status" value="1"/>
</dbReference>
<dbReference type="SUPFAM" id="SSF55874">
    <property type="entry name" value="ATPase domain of HSP90 chaperone/DNA topoisomerase II/histidine kinase"/>
    <property type="match status" value="1"/>
</dbReference>
<evidence type="ECO:0000256" key="2">
    <source>
        <dbReference type="ARBA" id="ARBA00012438"/>
    </source>
</evidence>
<dbReference type="EC" id="2.7.13.3" evidence="2"/>
<evidence type="ECO:0000256" key="10">
    <source>
        <dbReference type="SAM" id="Coils"/>
    </source>
</evidence>
<accession>A0ABT6GBC8</accession>